<evidence type="ECO:0000259" key="1">
    <source>
        <dbReference type="PROSITE" id="PS51186"/>
    </source>
</evidence>
<dbReference type="PANTHER" id="PTHR43138">
    <property type="entry name" value="ACETYLTRANSFERASE, GNAT FAMILY"/>
    <property type="match status" value="1"/>
</dbReference>
<feature type="domain" description="N-acetyltransferase" evidence="1">
    <location>
        <begin position="80"/>
        <end position="253"/>
    </location>
</feature>
<dbReference type="SUPFAM" id="SSF55729">
    <property type="entry name" value="Acyl-CoA N-acyltransferases (Nat)"/>
    <property type="match status" value="1"/>
</dbReference>
<dbReference type="EMBL" id="BLLK01000032">
    <property type="protein sequence ID" value="GFH49176.1"/>
    <property type="molecule type" value="Genomic_DNA"/>
</dbReference>
<name>A0AAD3CQB2_9STRA</name>
<dbReference type="PANTHER" id="PTHR43138:SF1">
    <property type="entry name" value="N-ACETYLTRANSFERASE ACA1"/>
    <property type="match status" value="1"/>
</dbReference>
<comment type="caution">
    <text evidence="2">The sequence shown here is derived from an EMBL/GenBank/DDBJ whole genome shotgun (WGS) entry which is preliminary data.</text>
</comment>
<dbReference type="InterPro" id="IPR016181">
    <property type="entry name" value="Acyl_CoA_acyltransferase"/>
</dbReference>
<dbReference type="Proteomes" id="UP001054902">
    <property type="component" value="Unassembled WGS sequence"/>
</dbReference>
<dbReference type="PROSITE" id="PS51186">
    <property type="entry name" value="GNAT"/>
    <property type="match status" value="1"/>
</dbReference>
<dbReference type="InterPro" id="IPR052742">
    <property type="entry name" value="Mito_N-acetyltransferase"/>
</dbReference>
<dbReference type="GO" id="GO:0005634">
    <property type="term" value="C:nucleus"/>
    <property type="evidence" value="ECO:0007669"/>
    <property type="project" value="TreeGrafter"/>
</dbReference>
<dbReference type="GO" id="GO:0016747">
    <property type="term" value="F:acyltransferase activity, transferring groups other than amino-acyl groups"/>
    <property type="evidence" value="ECO:0007669"/>
    <property type="project" value="InterPro"/>
</dbReference>
<evidence type="ECO:0000313" key="2">
    <source>
        <dbReference type="EMBL" id="GFH49176.1"/>
    </source>
</evidence>
<protein>
    <recommendedName>
        <fullName evidence="1">N-acetyltransferase domain-containing protein</fullName>
    </recommendedName>
</protein>
<dbReference type="Pfam" id="PF00583">
    <property type="entry name" value="Acetyltransf_1"/>
    <property type="match status" value="1"/>
</dbReference>
<sequence>MLFRPMISAFALSRNILTKTPIYDSQKTIQKFDNRILQRTAIISRKMTSAYGGEIGDGMKDMDKINYLPIETKLKDGTNVKVTTFEEKDWEIGMELMNLIIREGKSWPFTEEFENMDSYRAYFLSHSAFVVKSMEEVKDVNGNTHGVDQVLGVFYVKPNFPGRCSHICNGGFITHPNFRRNNVATIMGKSFLKLAKDLGYKSSYFNLVFKSNEASIRLWESLGFERVAELKNAANLKGVEGLDTAYGYQYNLEDLPDDYSI</sequence>
<accession>A0AAD3CQB2</accession>
<organism evidence="2 3">
    <name type="scientific">Chaetoceros tenuissimus</name>
    <dbReference type="NCBI Taxonomy" id="426638"/>
    <lineage>
        <taxon>Eukaryota</taxon>
        <taxon>Sar</taxon>
        <taxon>Stramenopiles</taxon>
        <taxon>Ochrophyta</taxon>
        <taxon>Bacillariophyta</taxon>
        <taxon>Coscinodiscophyceae</taxon>
        <taxon>Chaetocerotophycidae</taxon>
        <taxon>Chaetocerotales</taxon>
        <taxon>Chaetocerotaceae</taxon>
        <taxon>Chaetoceros</taxon>
    </lineage>
</organism>
<proteinExistence type="predicted"/>
<dbReference type="AlphaFoldDB" id="A0AAD3CQB2"/>
<dbReference type="Gene3D" id="3.40.630.30">
    <property type="match status" value="1"/>
</dbReference>
<reference evidence="2 3" key="1">
    <citation type="journal article" date="2021" name="Sci. Rep.">
        <title>The genome of the diatom Chaetoceros tenuissimus carries an ancient integrated fragment of an extant virus.</title>
        <authorList>
            <person name="Hongo Y."/>
            <person name="Kimura K."/>
            <person name="Takaki Y."/>
            <person name="Yoshida Y."/>
            <person name="Baba S."/>
            <person name="Kobayashi G."/>
            <person name="Nagasaki K."/>
            <person name="Hano T."/>
            <person name="Tomaru Y."/>
        </authorList>
    </citation>
    <scope>NUCLEOTIDE SEQUENCE [LARGE SCALE GENOMIC DNA]</scope>
    <source>
        <strain evidence="2 3">NIES-3715</strain>
    </source>
</reference>
<evidence type="ECO:0000313" key="3">
    <source>
        <dbReference type="Proteomes" id="UP001054902"/>
    </source>
</evidence>
<dbReference type="InterPro" id="IPR000182">
    <property type="entry name" value="GNAT_dom"/>
</dbReference>
<keyword evidence="3" id="KW-1185">Reference proteome</keyword>
<gene>
    <name evidence="2" type="ORF">CTEN210_05652</name>
</gene>